<dbReference type="EMBL" id="CQAZ01000040">
    <property type="protein sequence ID" value="CNI31444.1"/>
    <property type="molecule type" value="Genomic_DNA"/>
</dbReference>
<evidence type="ECO:0000313" key="2">
    <source>
        <dbReference type="EMBL" id="CRY68945.1"/>
    </source>
</evidence>
<dbReference type="EMBL" id="CWJL01000029">
    <property type="protein sequence ID" value="CRY68945.1"/>
    <property type="molecule type" value="Genomic_DNA"/>
</dbReference>
<dbReference type="Proteomes" id="UP000044625">
    <property type="component" value="Unassembled WGS sequence"/>
</dbReference>
<name>A0A0T9QVW6_9GAMM</name>
<evidence type="ECO:0000313" key="1">
    <source>
        <dbReference type="EMBL" id="CNI31444.1"/>
    </source>
</evidence>
<accession>A0A0T9QVW6</accession>
<proteinExistence type="predicted"/>
<evidence type="ECO:0000313" key="4">
    <source>
        <dbReference type="Proteomes" id="UP000045840"/>
    </source>
</evidence>
<organism evidence="1 4">
    <name type="scientific">Yersinia pekkanenii</name>
    <dbReference type="NCBI Taxonomy" id="1288385"/>
    <lineage>
        <taxon>Bacteria</taxon>
        <taxon>Pseudomonadati</taxon>
        <taxon>Pseudomonadota</taxon>
        <taxon>Gammaproteobacteria</taxon>
        <taxon>Enterobacterales</taxon>
        <taxon>Yersiniaceae</taxon>
        <taxon>Yersinia</taxon>
    </lineage>
</organism>
<sequence length="144" mass="16541">MGIGYWLLSMFLVLFLMTADMTHRRTHQTLEMAESENKQRARQTVLYINAINDYLYDHPQDNGVINDNLLGFSSLPSLSHIIQDRRVFVYQPNNSGLMSALKTMTRDSALLGRVQNRRLIDNLGTDMQVSVPDVISETYLVYIN</sequence>
<dbReference type="InterPro" id="IPR009987">
    <property type="entry name" value="IM_PilM"/>
</dbReference>
<protein>
    <submittedName>
        <fullName evidence="1">PilM protein</fullName>
    </submittedName>
</protein>
<dbReference type="Proteomes" id="UP000045840">
    <property type="component" value="Unassembled WGS sequence"/>
</dbReference>
<evidence type="ECO:0000313" key="3">
    <source>
        <dbReference type="Proteomes" id="UP000044625"/>
    </source>
</evidence>
<dbReference type="Gene3D" id="3.30.450.360">
    <property type="match status" value="1"/>
</dbReference>
<reference evidence="2 3" key="2">
    <citation type="submission" date="2015-03" db="EMBL/GenBank/DDBJ databases">
        <authorList>
            <consortium name="Pathogen Informatics"/>
            <person name="Murphy D."/>
        </authorList>
    </citation>
    <scope>NUCLEOTIDE SEQUENCE [LARGE SCALE GENOMIC DNA]</scope>
    <source>
        <strain evidence="3">type strain: CIP110230</strain>
        <strain evidence="2">Type strain: CIP110230</strain>
    </source>
</reference>
<reference evidence="4" key="1">
    <citation type="submission" date="2015-03" db="EMBL/GenBank/DDBJ databases">
        <authorList>
            <consortium name="Pathogen Informatics"/>
        </authorList>
    </citation>
    <scope>NUCLEOTIDE SEQUENCE [LARGE SCALE GENOMIC DNA]</scope>
    <source>
        <strain evidence="4">A125KOH2</strain>
    </source>
</reference>
<dbReference type="STRING" id="1288385.ERS137968_04077"/>
<dbReference type="AlphaFoldDB" id="A0A0T9QVW6"/>
<dbReference type="OrthoDB" id="6454277at2"/>
<reference evidence="1" key="3">
    <citation type="submission" date="2015-03" db="EMBL/GenBank/DDBJ databases">
        <authorList>
            <person name="Murphy D."/>
        </authorList>
    </citation>
    <scope>NUCLEOTIDE SEQUENCE [LARGE SCALE GENOMIC DNA]</scope>
    <source>
        <strain evidence="1">A125KOH2</strain>
    </source>
</reference>
<keyword evidence="3" id="KW-1185">Reference proteome</keyword>
<dbReference type="RefSeq" id="WP_012606419.1">
    <property type="nucleotide sequence ID" value="NZ_CAWMMU010000029.1"/>
</dbReference>
<gene>
    <name evidence="1" type="ORF">ERS008529_03669</name>
    <name evidence="2" type="ORF">ERS137968_04077</name>
</gene>
<dbReference type="Pfam" id="PF07419">
    <property type="entry name" value="PilM"/>
    <property type="match status" value="1"/>
</dbReference>